<evidence type="ECO:0000313" key="3">
    <source>
        <dbReference type="Proteomes" id="UP000499080"/>
    </source>
</evidence>
<feature type="region of interest" description="Disordered" evidence="1">
    <location>
        <begin position="45"/>
        <end position="93"/>
    </location>
</feature>
<proteinExistence type="predicted"/>
<gene>
    <name evidence="2" type="ORF">AVEN_22507_1</name>
</gene>
<comment type="caution">
    <text evidence="2">The sequence shown here is derived from an EMBL/GenBank/DDBJ whole genome shotgun (WGS) entry which is preliminary data.</text>
</comment>
<protein>
    <submittedName>
        <fullName evidence="2">Uncharacterized protein</fullName>
    </submittedName>
</protein>
<evidence type="ECO:0000256" key="1">
    <source>
        <dbReference type="SAM" id="MobiDB-lite"/>
    </source>
</evidence>
<name>A0A4Y2R7F1_ARAVE</name>
<accession>A0A4Y2R7F1</accession>
<feature type="compositionally biased region" description="Basic and acidic residues" evidence="1">
    <location>
        <begin position="59"/>
        <end position="83"/>
    </location>
</feature>
<organism evidence="2 3">
    <name type="scientific">Araneus ventricosus</name>
    <name type="common">Orbweaver spider</name>
    <name type="synonym">Epeira ventricosa</name>
    <dbReference type="NCBI Taxonomy" id="182803"/>
    <lineage>
        <taxon>Eukaryota</taxon>
        <taxon>Metazoa</taxon>
        <taxon>Ecdysozoa</taxon>
        <taxon>Arthropoda</taxon>
        <taxon>Chelicerata</taxon>
        <taxon>Arachnida</taxon>
        <taxon>Araneae</taxon>
        <taxon>Araneomorphae</taxon>
        <taxon>Entelegynae</taxon>
        <taxon>Araneoidea</taxon>
        <taxon>Araneidae</taxon>
        <taxon>Araneus</taxon>
    </lineage>
</organism>
<dbReference type="Proteomes" id="UP000499080">
    <property type="component" value="Unassembled WGS sequence"/>
</dbReference>
<sequence>MRPLKTKEMRNRLRAIIESEQPKKLQNFRSVTEHWYDNCAKLEKQKGSKSYVPQHRTLKLQDTRQDREQHHETSTQTRMTERHHGNKMAPVAPPTIERIRQLIVAATVISYASHFF</sequence>
<dbReference type="AlphaFoldDB" id="A0A4Y2R7F1"/>
<keyword evidence="3" id="KW-1185">Reference proteome</keyword>
<evidence type="ECO:0000313" key="2">
    <source>
        <dbReference type="EMBL" id="GBN71400.1"/>
    </source>
</evidence>
<dbReference type="EMBL" id="BGPR01015983">
    <property type="protein sequence ID" value="GBN71400.1"/>
    <property type="molecule type" value="Genomic_DNA"/>
</dbReference>
<reference evidence="2 3" key="1">
    <citation type="journal article" date="2019" name="Sci. Rep.">
        <title>Orb-weaving spider Araneus ventricosus genome elucidates the spidroin gene catalogue.</title>
        <authorList>
            <person name="Kono N."/>
            <person name="Nakamura H."/>
            <person name="Ohtoshi R."/>
            <person name="Moran D.A.P."/>
            <person name="Shinohara A."/>
            <person name="Yoshida Y."/>
            <person name="Fujiwara M."/>
            <person name="Mori M."/>
            <person name="Tomita M."/>
            <person name="Arakawa K."/>
        </authorList>
    </citation>
    <scope>NUCLEOTIDE SEQUENCE [LARGE SCALE GENOMIC DNA]</scope>
</reference>